<dbReference type="Proteomes" id="UP000032141">
    <property type="component" value="Chromosome C3"/>
</dbReference>
<dbReference type="PROSITE" id="PS50181">
    <property type="entry name" value="FBOX"/>
    <property type="match status" value="1"/>
</dbReference>
<reference evidence="2" key="2">
    <citation type="submission" date="2015-03" db="UniProtKB">
        <authorList>
            <consortium name="EnsemblPlants"/>
        </authorList>
    </citation>
    <scope>IDENTIFICATION</scope>
</reference>
<dbReference type="OrthoDB" id="1029033at2759"/>
<dbReference type="InterPro" id="IPR036047">
    <property type="entry name" value="F-box-like_dom_sf"/>
</dbReference>
<evidence type="ECO:0000313" key="3">
    <source>
        <dbReference type="Proteomes" id="UP000032141"/>
    </source>
</evidence>
<protein>
    <recommendedName>
        <fullName evidence="1">F-box domain-containing protein</fullName>
    </recommendedName>
</protein>
<dbReference type="PANTHER" id="PTHR31672:SF13">
    <property type="entry name" value="F-BOX PROTEIN CPR30-LIKE"/>
    <property type="match status" value="1"/>
</dbReference>
<dbReference type="AlphaFoldDB" id="A0A0D3AZC0"/>
<dbReference type="InterPro" id="IPR050796">
    <property type="entry name" value="SCF_F-box_component"/>
</dbReference>
<dbReference type="NCBIfam" id="TIGR01640">
    <property type="entry name" value="F_box_assoc_1"/>
    <property type="match status" value="1"/>
</dbReference>
<dbReference type="OMA" id="VICAHYL"/>
<dbReference type="InterPro" id="IPR001810">
    <property type="entry name" value="F-box_dom"/>
</dbReference>
<dbReference type="Gramene" id="Bo3g001550.1">
    <property type="protein sequence ID" value="Bo3g001550.1"/>
    <property type="gene ID" value="Bo3g001550"/>
</dbReference>
<dbReference type="RefSeq" id="XP_013623737.1">
    <property type="nucleotide sequence ID" value="XM_013768283.1"/>
</dbReference>
<dbReference type="InterPro" id="IPR017451">
    <property type="entry name" value="F-box-assoc_interact_dom"/>
</dbReference>
<dbReference type="CDD" id="cd22157">
    <property type="entry name" value="F-box_AtFBW1-like"/>
    <property type="match status" value="1"/>
</dbReference>
<name>A0A0D3AZC0_BRAOL</name>
<dbReference type="HOGENOM" id="CLU_034692_2_0_1"/>
<dbReference type="STRING" id="109376.A0A0D3AZC0"/>
<evidence type="ECO:0000313" key="2">
    <source>
        <dbReference type="EnsemblPlants" id="Bo3g001550.1"/>
    </source>
</evidence>
<dbReference type="SMART" id="SM00256">
    <property type="entry name" value="FBOX"/>
    <property type="match status" value="1"/>
</dbReference>
<dbReference type="KEGG" id="boe:106329588"/>
<reference evidence="2 3" key="1">
    <citation type="journal article" date="2014" name="Genome Biol.">
        <title>Transcriptome and methylome profiling reveals relics of genome dominance in the mesopolyploid Brassica oleracea.</title>
        <authorList>
            <person name="Parkin I.A."/>
            <person name="Koh C."/>
            <person name="Tang H."/>
            <person name="Robinson S.J."/>
            <person name="Kagale S."/>
            <person name="Clarke W.E."/>
            <person name="Town C.D."/>
            <person name="Nixon J."/>
            <person name="Krishnakumar V."/>
            <person name="Bidwell S.L."/>
            <person name="Denoeud F."/>
            <person name="Belcram H."/>
            <person name="Links M.G."/>
            <person name="Just J."/>
            <person name="Clarke C."/>
            <person name="Bender T."/>
            <person name="Huebert T."/>
            <person name="Mason A.S."/>
            <person name="Pires J.C."/>
            <person name="Barker G."/>
            <person name="Moore J."/>
            <person name="Walley P.G."/>
            <person name="Manoli S."/>
            <person name="Batley J."/>
            <person name="Edwards D."/>
            <person name="Nelson M.N."/>
            <person name="Wang X."/>
            <person name="Paterson A.H."/>
            <person name="King G."/>
            <person name="Bancroft I."/>
            <person name="Chalhoub B."/>
            <person name="Sharpe A.G."/>
        </authorList>
    </citation>
    <scope>NUCLEOTIDE SEQUENCE</scope>
    <source>
        <strain evidence="2 3">cv. TO1000</strain>
    </source>
</reference>
<evidence type="ECO:0000259" key="1">
    <source>
        <dbReference type="PROSITE" id="PS50181"/>
    </source>
</evidence>
<feature type="domain" description="F-box" evidence="1">
    <location>
        <begin position="1"/>
        <end position="46"/>
    </location>
</feature>
<sequence length="365" mass="42570">MTSPSLPLELVEDVLYKIPIESLVRFKSVSKDWHALIKDKRFIYKLLDLSHERCILVGHKAIQLSSMKINNAPLCVPAPEKLHDYTLKAIIHCDGLLLCKCDEGGEHDNGRKLAVWNPFVSRLKWIEPSTYYKYFDVFAFGYDSVSRDNYKILRIDMGIKTEIYEFRSKLWRRVRATVDEYHRLCQAMSMNGNMYWVAQTKSNDSKIEFIQSFDFSTETFKPICVPEETDRFHGFTVHRVLLSGYGGDRLSLLQQHTHLKIEVWVTNKLTDGDVSWSNYFNVTLAHLPILPYRNDCRFLAYCIHKTKKIMLWVEEVDYNEAYVYTDVYVMGEGEIDKQVEATITRTLHDQSCNHVYVPSLVPVPD</sequence>
<keyword evidence="3" id="KW-1185">Reference proteome</keyword>
<organism evidence="2 3">
    <name type="scientific">Brassica oleracea var. oleracea</name>
    <dbReference type="NCBI Taxonomy" id="109376"/>
    <lineage>
        <taxon>Eukaryota</taxon>
        <taxon>Viridiplantae</taxon>
        <taxon>Streptophyta</taxon>
        <taxon>Embryophyta</taxon>
        <taxon>Tracheophyta</taxon>
        <taxon>Spermatophyta</taxon>
        <taxon>Magnoliopsida</taxon>
        <taxon>eudicotyledons</taxon>
        <taxon>Gunneridae</taxon>
        <taxon>Pentapetalae</taxon>
        <taxon>rosids</taxon>
        <taxon>malvids</taxon>
        <taxon>Brassicales</taxon>
        <taxon>Brassicaceae</taxon>
        <taxon>Brassiceae</taxon>
        <taxon>Brassica</taxon>
    </lineage>
</organism>
<dbReference type="GeneID" id="106329588"/>
<dbReference type="Pfam" id="PF07734">
    <property type="entry name" value="FBA_1"/>
    <property type="match status" value="1"/>
</dbReference>
<dbReference type="EnsemblPlants" id="Bo3g001550.1">
    <property type="protein sequence ID" value="Bo3g001550.1"/>
    <property type="gene ID" value="Bo3g001550"/>
</dbReference>
<accession>A0A0D3AZC0</accession>
<dbReference type="Pfam" id="PF00646">
    <property type="entry name" value="F-box"/>
    <property type="match status" value="1"/>
</dbReference>
<dbReference type="PANTHER" id="PTHR31672">
    <property type="entry name" value="BNACNNG10540D PROTEIN"/>
    <property type="match status" value="1"/>
</dbReference>
<dbReference type="SUPFAM" id="SSF81383">
    <property type="entry name" value="F-box domain"/>
    <property type="match status" value="1"/>
</dbReference>
<dbReference type="InterPro" id="IPR006527">
    <property type="entry name" value="F-box-assoc_dom_typ1"/>
</dbReference>
<proteinExistence type="predicted"/>